<dbReference type="Pfam" id="PF14244">
    <property type="entry name" value="Retrotran_gag_3"/>
    <property type="match status" value="1"/>
</dbReference>
<dbReference type="InterPro" id="IPR029472">
    <property type="entry name" value="Copia-like_N"/>
</dbReference>
<protein>
    <recommendedName>
        <fullName evidence="1">Retrotransposon Copia-like N-terminal domain-containing protein</fullName>
    </recommendedName>
</protein>
<dbReference type="EMBL" id="JAIWQS010000005">
    <property type="protein sequence ID" value="KAJ8765434.1"/>
    <property type="molecule type" value="Genomic_DNA"/>
</dbReference>
<reference evidence="2 3" key="1">
    <citation type="submission" date="2021-09" db="EMBL/GenBank/DDBJ databases">
        <title>Genomic insights and catalytic innovation underlie evolution of tropane alkaloids biosynthesis.</title>
        <authorList>
            <person name="Wang Y.-J."/>
            <person name="Tian T."/>
            <person name="Huang J.-P."/>
            <person name="Huang S.-X."/>
        </authorList>
    </citation>
    <scope>NUCLEOTIDE SEQUENCE [LARGE SCALE GENOMIC DNA]</scope>
    <source>
        <strain evidence="2">KIB-2018</strain>
        <tissue evidence="2">Leaf</tissue>
    </source>
</reference>
<dbReference type="PANTHER" id="PTHR37610">
    <property type="entry name" value="CCHC-TYPE DOMAIN-CONTAINING PROTEIN"/>
    <property type="match status" value="1"/>
</dbReference>
<proteinExistence type="predicted"/>
<name>A0AAV8THD4_9ROSI</name>
<dbReference type="PANTHER" id="PTHR37610:SF97">
    <property type="entry name" value="RETROTRANSPOSON GAG DOMAIN-CONTAINING PROTEIN"/>
    <property type="match status" value="1"/>
</dbReference>
<sequence length="216" mass="24396">MAESLLPVTVAIDTKSPFYLHPSDHPGLVFVTQTLRENGENYYTWRRTFLNALQAKNKAGFLDGSIVRPDDDSPDLQAWIQCNALVLAWLSNALGKDHQDGTAHVETAREAWVNLEEQFTQGISPRIYELRRAINLWNELQASRPIPTCTCGAAKKMADMREEEKVFDFLMGLDDTFSTVRFQILALDPLPNLGKAYSIAAQDEKQALVRNARIWS</sequence>
<dbReference type="Proteomes" id="UP001159364">
    <property type="component" value="Linkage Group LG05"/>
</dbReference>
<comment type="caution">
    <text evidence="2">The sequence shown here is derived from an EMBL/GenBank/DDBJ whole genome shotgun (WGS) entry which is preliminary data.</text>
</comment>
<evidence type="ECO:0000313" key="3">
    <source>
        <dbReference type="Proteomes" id="UP001159364"/>
    </source>
</evidence>
<dbReference type="AlphaFoldDB" id="A0AAV8THD4"/>
<gene>
    <name evidence="2" type="ORF">K2173_013192</name>
</gene>
<feature type="domain" description="Retrotransposon Copia-like N-terminal" evidence="1">
    <location>
        <begin position="21"/>
        <end position="70"/>
    </location>
</feature>
<evidence type="ECO:0000259" key="1">
    <source>
        <dbReference type="Pfam" id="PF14244"/>
    </source>
</evidence>
<evidence type="ECO:0000313" key="2">
    <source>
        <dbReference type="EMBL" id="KAJ8765434.1"/>
    </source>
</evidence>
<keyword evidence="3" id="KW-1185">Reference proteome</keyword>
<organism evidence="2 3">
    <name type="scientific">Erythroxylum novogranatense</name>
    <dbReference type="NCBI Taxonomy" id="1862640"/>
    <lineage>
        <taxon>Eukaryota</taxon>
        <taxon>Viridiplantae</taxon>
        <taxon>Streptophyta</taxon>
        <taxon>Embryophyta</taxon>
        <taxon>Tracheophyta</taxon>
        <taxon>Spermatophyta</taxon>
        <taxon>Magnoliopsida</taxon>
        <taxon>eudicotyledons</taxon>
        <taxon>Gunneridae</taxon>
        <taxon>Pentapetalae</taxon>
        <taxon>rosids</taxon>
        <taxon>fabids</taxon>
        <taxon>Malpighiales</taxon>
        <taxon>Erythroxylaceae</taxon>
        <taxon>Erythroxylum</taxon>
    </lineage>
</organism>
<accession>A0AAV8THD4</accession>